<dbReference type="Gene3D" id="3.10.20.90">
    <property type="entry name" value="Phosphatidylinositol 3-kinase Catalytic Subunit, Chain A, domain 1"/>
    <property type="match status" value="1"/>
</dbReference>
<dbReference type="Proteomes" id="UP000239649">
    <property type="component" value="Unassembled WGS sequence"/>
</dbReference>
<dbReference type="Pfam" id="PF00240">
    <property type="entry name" value="ubiquitin"/>
    <property type="match status" value="1"/>
</dbReference>
<organism evidence="4 5">
    <name type="scientific">Micractinium conductrix</name>
    <dbReference type="NCBI Taxonomy" id="554055"/>
    <lineage>
        <taxon>Eukaryota</taxon>
        <taxon>Viridiplantae</taxon>
        <taxon>Chlorophyta</taxon>
        <taxon>core chlorophytes</taxon>
        <taxon>Trebouxiophyceae</taxon>
        <taxon>Chlorellales</taxon>
        <taxon>Chlorellaceae</taxon>
        <taxon>Chlorella clade</taxon>
        <taxon>Micractinium</taxon>
    </lineage>
</organism>
<dbReference type="InterPro" id="IPR000626">
    <property type="entry name" value="Ubiquitin-like_dom"/>
</dbReference>
<dbReference type="PROSITE" id="PS50053">
    <property type="entry name" value="UBIQUITIN_2"/>
    <property type="match status" value="1"/>
</dbReference>
<proteinExistence type="predicted"/>
<feature type="region of interest" description="Disordered" evidence="2">
    <location>
        <begin position="235"/>
        <end position="259"/>
    </location>
</feature>
<dbReference type="SUPFAM" id="SSF54236">
    <property type="entry name" value="Ubiquitin-like"/>
    <property type="match status" value="1"/>
</dbReference>
<keyword evidence="1" id="KW-0175">Coiled coil</keyword>
<protein>
    <submittedName>
        <fullName evidence="4">Ubiquitin supergroup</fullName>
    </submittedName>
</protein>
<accession>A0A2P6VFE6</accession>
<evidence type="ECO:0000313" key="4">
    <source>
        <dbReference type="EMBL" id="PSC72812.1"/>
    </source>
</evidence>
<dbReference type="Gene3D" id="1.25.40.10">
    <property type="entry name" value="Tetratricopeptide repeat domain"/>
    <property type="match status" value="2"/>
</dbReference>
<dbReference type="InterPro" id="IPR011990">
    <property type="entry name" value="TPR-like_helical_dom_sf"/>
</dbReference>
<sequence>MAASITGLWEEAELAGLKANYDLGSGIGDAQSKYNPAPGTGRTGFLPVPPNNYPFYNDDEKYVPVMQADGGQLSEWKPMYHPTPEQAEADRRAAYEAGVPHGFVAPGDAYKGLPTIKLWVMSELHTDDEYGADRGPDGRHSGGPFDIEVSPKMRVEELRKVIRDKGGIIPALQKLSYAGKNLDDAQRTLEQYGVAYWHGKFPEWPLKIRRSAARQQHTPLGGRGTRLLVAAASKGFGQAAQQPKKKREEDGPVVPGQREERVKAVKFKGKRQMRGGPQSQVAQQAAANAQPGFNVLPAGEDAEPRENLVDAIEFEQRLKALKAESEAARAGGVLDAGRRGGSIVAEEDDIYANVQPLTKTLLPQDDSPSAKEYEGFRISQSALAVAAVLLGAVFLLTSGGFDGPPAGRPAAVQQAPGARNTLGEEQRAEAEARLAEVQQQLAANSGDLEAVEGAAVLNAMLGNFGEAEGLLTKLAAAQPGDADVLRVLAESQAAQGKFGDAAGSYRKAWQAGGQSSLDVLQGLAGVLIADGKESAAADAVQAARAAGGSSGIGATELALLAGKTYAQWRGHAPDAVAIYDSLIESNPDDFRAYLAKGLVLRDQGREGDATRYFIQAKFFAKENRQLVEQIIAAREAQQ</sequence>
<feature type="coiled-coil region" evidence="1">
    <location>
        <begin position="420"/>
        <end position="447"/>
    </location>
</feature>
<evidence type="ECO:0000313" key="5">
    <source>
        <dbReference type="Proteomes" id="UP000239649"/>
    </source>
</evidence>
<name>A0A2P6VFE6_9CHLO</name>
<evidence type="ECO:0000259" key="3">
    <source>
        <dbReference type="PROSITE" id="PS50053"/>
    </source>
</evidence>
<dbReference type="OrthoDB" id="1047367at2759"/>
<evidence type="ECO:0000256" key="2">
    <source>
        <dbReference type="SAM" id="MobiDB-lite"/>
    </source>
</evidence>
<evidence type="ECO:0000256" key="1">
    <source>
        <dbReference type="SAM" id="Coils"/>
    </source>
</evidence>
<dbReference type="EMBL" id="LHPF02000009">
    <property type="protein sequence ID" value="PSC72812.1"/>
    <property type="molecule type" value="Genomic_DNA"/>
</dbReference>
<dbReference type="InterPro" id="IPR029071">
    <property type="entry name" value="Ubiquitin-like_domsf"/>
</dbReference>
<dbReference type="AlphaFoldDB" id="A0A2P6VFE6"/>
<comment type="caution">
    <text evidence="4">The sequence shown here is derived from an EMBL/GenBank/DDBJ whole genome shotgun (WGS) entry which is preliminary data.</text>
</comment>
<feature type="domain" description="Ubiquitin-like" evidence="3">
    <location>
        <begin position="145"/>
        <end position="194"/>
    </location>
</feature>
<reference evidence="4 5" key="1">
    <citation type="journal article" date="2018" name="Plant J.">
        <title>Genome sequences of Chlorella sorokiniana UTEX 1602 and Micractinium conductrix SAG 241.80: implications to maltose excretion by a green alga.</title>
        <authorList>
            <person name="Arriola M.B."/>
            <person name="Velmurugan N."/>
            <person name="Zhang Y."/>
            <person name="Plunkett M.H."/>
            <person name="Hondzo H."/>
            <person name="Barney B.M."/>
        </authorList>
    </citation>
    <scope>NUCLEOTIDE SEQUENCE [LARGE SCALE GENOMIC DNA]</scope>
    <source>
        <strain evidence="4 5">SAG 241.80</strain>
    </source>
</reference>
<dbReference type="SUPFAM" id="SSF48452">
    <property type="entry name" value="TPR-like"/>
    <property type="match status" value="1"/>
</dbReference>
<keyword evidence="5" id="KW-1185">Reference proteome</keyword>
<dbReference type="STRING" id="554055.A0A2P6VFE6"/>
<gene>
    <name evidence="4" type="ORF">C2E20_4018</name>
</gene>
<dbReference type="CDD" id="cd17039">
    <property type="entry name" value="Ubl_ubiquitin_like"/>
    <property type="match status" value="1"/>
</dbReference>